<keyword evidence="1" id="KW-0732">Signal</keyword>
<dbReference type="InterPro" id="IPR050490">
    <property type="entry name" value="Bact_solute-bd_prot1"/>
</dbReference>
<dbReference type="AlphaFoldDB" id="A0A9D2EEL2"/>
<evidence type="ECO:0000313" key="3">
    <source>
        <dbReference type="Proteomes" id="UP000824037"/>
    </source>
</evidence>
<protein>
    <submittedName>
        <fullName evidence="2">Extracellular solute-binding protein</fullName>
    </submittedName>
</protein>
<gene>
    <name evidence="2" type="ORF">H9815_10425</name>
</gene>
<sequence>MRRHRTMIGATAVAGMLLLAACSGGTGNSDDPNTLTVWSYFTSPGQIAALEEQNALFQEAHPEITLESVTLPGDQVVQRLLSTATTQEGPDVVFDNVVVDFPTLAGSGVLYDLSDYWAEYEHADQFPENASWEYEGGVYNVMSYTNLLGLYYNADALDEVGIDPPTTIEEFDAALQAVLEDGRYTPLALSGAPDVGSAWVTFAQLLGDGVDYCSITTEATESVFSRVESWAQSGIIPQDAATWDQTDAWQPFMTGDYAFAINGNWQLGSLEDVDFEVGTTRYPAGSAGSHVFPGGEGIAIGEFATDPDLAWEYIETAFLSAEGSEINYEHSGQIPMRSDVADGLELGAEDLPTPFVEASTDTGTWPANEETGEMQLQFGQATSSVISGQASATDAAAAAVGGIEEAREDGGGGC</sequence>
<dbReference type="Proteomes" id="UP000824037">
    <property type="component" value="Unassembled WGS sequence"/>
</dbReference>
<dbReference type="EMBL" id="DXBY01000174">
    <property type="protein sequence ID" value="HIZ36184.1"/>
    <property type="molecule type" value="Genomic_DNA"/>
</dbReference>
<feature type="signal peptide" evidence="1">
    <location>
        <begin position="1"/>
        <end position="25"/>
    </location>
</feature>
<organism evidence="2 3">
    <name type="scientific">Candidatus Ruania gallistercoris</name>
    <dbReference type="NCBI Taxonomy" id="2838746"/>
    <lineage>
        <taxon>Bacteria</taxon>
        <taxon>Bacillati</taxon>
        <taxon>Actinomycetota</taxon>
        <taxon>Actinomycetes</taxon>
        <taxon>Micrococcales</taxon>
        <taxon>Ruaniaceae</taxon>
        <taxon>Ruania</taxon>
    </lineage>
</organism>
<dbReference type="PANTHER" id="PTHR43649">
    <property type="entry name" value="ARABINOSE-BINDING PROTEIN-RELATED"/>
    <property type="match status" value="1"/>
</dbReference>
<name>A0A9D2EEL2_9MICO</name>
<feature type="chain" id="PRO_5038758559" evidence="1">
    <location>
        <begin position="26"/>
        <end position="414"/>
    </location>
</feature>
<proteinExistence type="predicted"/>
<dbReference type="SUPFAM" id="SSF53850">
    <property type="entry name" value="Periplasmic binding protein-like II"/>
    <property type="match status" value="1"/>
</dbReference>
<evidence type="ECO:0000256" key="1">
    <source>
        <dbReference type="SAM" id="SignalP"/>
    </source>
</evidence>
<reference evidence="2" key="2">
    <citation type="submission" date="2021-04" db="EMBL/GenBank/DDBJ databases">
        <authorList>
            <person name="Gilroy R."/>
        </authorList>
    </citation>
    <scope>NUCLEOTIDE SEQUENCE</scope>
    <source>
        <strain evidence="2">ChiGjej4B4-7305</strain>
    </source>
</reference>
<dbReference type="PANTHER" id="PTHR43649:SF12">
    <property type="entry name" value="DIACETYLCHITOBIOSE BINDING PROTEIN DASA"/>
    <property type="match status" value="1"/>
</dbReference>
<dbReference type="PROSITE" id="PS51257">
    <property type="entry name" value="PROKAR_LIPOPROTEIN"/>
    <property type="match status" value="1"/>
</dbReference>
<dbReference type="Gene3D" id="3.40.190.10">
    <property type="entry name" value="Periplasmic binding protein-like II"/>
    <property type="match status" value="1"/>
</dbReference>
<comment type="caution">
    <text evidence="2">The sequence shown here is derived from an EMBL/GenBank/DDBJ whole genome shotgun (WGS) entry which is preliminary data.</text>
</comment>
<accession>A0A9D2EEL2</accession>
<reference evidence="2" key="1">
    <citation type="journal article" date="2021" name="PeerJ">
        <title>Extensive microbial diversity within the chicken gut microbiome revealed by metagenomics and culture.</title>
        <authorList>
            <person name="Gilroy R."/>
            <person name="Ravi A."/>
            <person name="Getino M."/>
            <person name="Pursley I."/>
            <person name="Horton D.L."/>
            <person name="Alikhan N.F."/>
            <person name="Baker D."/>
            <person name="Gharbi K."/>
            <person name="Hall N."/>
            <person name="Watson M."/>
            <person name="Adriaenssens E.M."/>
            <person name="Foster-Nyarko E."/>
            <person name="Jarju S."/>
            <person name="Secka A."/>
            <person name="Antonio M."/>
            <person name="Oren A."/>
            <person name="Chaudhuri R.R."/>
            <person name="La Ragione R."/>
            <person name="Hildebrand F."/>
            <person name="Pallen M.J."/>
        </authorList>
    </citation>
    <scope>NUCLEOTIDE SEQUENCE</scope>
    <source>
        <strain evidence="2">ChiGjej4B4-7305</strain>
    </source>
</reference>
<evidence type="ECO:0000313" key="2">
    <source>
        <dbReference type="EMBL" id="HIZ36184.1"/>
    </source>
</evidence>
<dbReference type="Pfam" id="PF13416">
    <property type="entry name" value="SBP_bac_8"/>
    <property type="match status" value="1"/>
</dbReference>
<dbReference type="InterPro" id="IPR006059">
    <property type="entry name" value="SBP"/>
</dbReference>